<dbReference type="PANTHER" id="PTHR37984">
    <property type="entry name" value="PROTEIN CBG26694"/>
    <property type="match status" value="1"/>
</dbReference>
<comment type="caution">
    <text evidence="2">The sequence shown here is derived from an EMBL/GenBank/DDBJ whole genome shotgun (WGS) entry which is preliminary data.</text>
</comment>
<accession>A0A225UYU4</accession>
<dbReference type="InterPro" id="IPR043128">
    <property type="entry name" value="Rev_trsase/Diguanyl_cyclase"/>
</dbReference>
<dbReference type="InterPro" id="IPR041588">
    <property type="entry name" value="Integrase_H2C2"/>
</dbReference>
<gene>
    <name evidence="2" type="ORF">PHMEG_00032128</name>
</gene>
<sequence>MLCCSDSDIGISRLSELGKQAIPYLSHEVCTEGIRATPKIAKSDQDLPFPSTLKGVQSFLGSLNYYNKFIEDLPVIKKIAKGSDRYVLDSRDVLYRLAAPTPERPRDKRSELRLVVPEALRPDILHHALEDFQSGHQGITRTYERLRSEFSGPGCSKTLTCLSQNVRIVRPLRGDHRIEYPHPGILNRSVHSK</sequence>
<dbReference type="AlphaFoldDB" id="A0A225UYU4"/>
<protein>
    <submittedName>
        <fullName evidence="2">Reverse transcriptase</fullName>
    </submittedName>
</protein>
<dbReference type="Proteomes" id="UP000198211">
    <property type="component" value="Unassembled WGS sequence"/>
</dbReference>
<evidence type="ECO:0000313" key="2">
    <source>
        <dbReference type="EMBL" id="OWY97359.1"/>
    </source>
</evidence>
<keyword evidence="2" id="KW-0548">Nucleotidyltransferase</keyword>
<evidence type="ECO:0000259" key="1">
    <source>
        <dbReference type="Pfam" id="PF17921"/>
    </source>
</evidence>
<dbReference type="EMBL" id="NBNE01010549">
    <property type="protein sequence ID" value="OWY97359.1"/>
    <property type="molecule type" value="Genomic_DNA"/>
</dbReference>
<reference evidence="3" key="1">
    <citation type="submission" date="2017-03" db="EMBL/GenBank/DDBJ databases">
        <title>Phytopthora megakarya and P. palmivora, two closely related causual agents of cacao black pod achieved similar genome size and gene model numbers by different mechanisms.</title>
        <authorList>
            <person name="Ali S."/>
            <person name="Shao J."/>
            <person name="Larry D.J."/>
            <person name="Kronmiller B."/>
            <person name="Shen D."/>
            <person name="Strem M.D."/>
            <person name="Melnick R.L."/>
            <person name="Guiltinan M.J."/>
            <person name="Tyler B.M."/>
            <person name="Meinhardt L.W."/>
            <person name="Bailey B.A."/>
        </authorList>
    </citation>
    <scope>NUCLEOTIDE SEQUENCE [LARGE SCALE GENOMIC DNA]</scope>
    <source>
        <strain evidence="3">zdho120</strain>
    </source>
</reference>
<keyword evidence="2" id="KW-0695">RNA-directed DNA polymerase</keyword>
<dbReference type="InterPro" id="IPR050951">
    <property type="entry name" value="Retrovirus_Pol_polyprotein"/>
</dbReference>
<feature type="domain" description="Integrase zinc-binding" evidence="1">
    <location>
        <begin position="116"/>
        <end position="158"/>
    </location>
</feature>
<proteinExistence type="predicted"/>
<name>A0A225UYU4_9STRA</name>
<dbReference type="InterPro" id="IPR043502">
    <property type="entry name" value="DNA/RNA_pol_sf"/>
</dbReference>
<evidence type="ECO:0000313" key="3">
    <source>
        <dbReference type="Proteomes" id="UP000198211"/>
    </source>
</evidence>
<dbReference type="Gene3D" id="1.10.340.70">
    <property type="match status" value="1"/>
</dbReference>
<keyword evidence="3" id="KW-1185">Reference proteome</keyword>
<dbReference type="Gene3D" id="3.30.70.270">
    <property type="match status" value="1"/>
</dbReference>
<dbReference type="PANTHER" id="PTHR37984:SF5">
    <property type="entry name" value="PROTEIN NYNRIN-LIKE"/>
    <property type="match status" value="1"/>
</dbReference>
<organism evidence="2 3">
    <name type="scientific">Phytophthora megakarya</name>
    <dbReference type="NCBI Taxonomy" id="4795"/>
    <lineage>
        <taxon>Eukaryota</taxon>
        <taxon>Sar</taxon>
        <taxon>Stramenopiles</taxon>
        <taxon>Oomycota</taxon>
        <taxon>Peronosporomycetes</taxon>
        <taxon>Peronosporales</taxon>
        <taxon>Peronosporaceae</taxon>
        <taxon>Phytophthora</taxon>
    </lineage>
</organism>
<dbReference type="OrthoDB" id="8892477at2759"/>
<dbReference type="GO" id="GO:0003964">
    <property type="term" value="F:RNA-directed DNA polymerase activity"/>
    <property type="evidence" value="ECO:0007669"/>
    <property type="project" value="UniProtKB-KW"/>
</dbReference>
<dbReference type="Pfam" id="PF17921">
    <property type="entry name" value="Integrase_H2C2"/>
    <property type="match status" value="1"/>
</dbReference>
<keyword evidence="2" id="KW-0808">Transferase</keyword>
<dbReference type="SUPFAM" id="SSF56672">
    <property type="entry name" value="DNA/RNA polymerases"/>
    <property type="match status" value="1"/>
</dbReference>